<dbReference type="PROSITE" id="PS51257">
    <property type="entry name" value="PROKAR_LIPOPROTEIN"/>
    <property type="match status" value="1"/>
</dbReference>
<dbReference type="Gene3D" id="3.40.190.10">
    <property type="entry name" value="Periplasmic binding protein-like II"/>
    <property type="match status" value="1"/>
</dbReference>
<accession>A0A3B0AMT0</accession>
<evidence type="ECO:0000256" key="1">
    <source>
        <dbReference type="SAM" id="SignalP"/>
    </source>
</evidence>
<dbReference type="AlphaFoldDB" id="A0A3B0AMT0"/>
<sequence>MGKPIVMSLISIMTVTLLAGCAATKEKMSDDGQTAIKQEPVTLKFYTMQNDNYAKGKEANFEDEIGRFIKQKFPYVTIEQVHKPNLEEFVAAGEIPDIILDSSINVRARYLEYGLAYNLEDAIKKNKFDLSRINPVLIEQVKAYAGDSKLYALPFTITNFITYYNKSLFDQFGVSYPKDGMSWDDVYDMTKKMTRTSEGVQYVGLAAHNGLMFRYNQLSADVLDATGLKEKVSASTEWQKLFQNFKRFYEIPGNPYTAVDDFPKGKQAMVVHVSEKLTLWPQQAQDLKWDVIAAPAFNEKPKVGLQPNTYSLYLMGASKHKDVAFQVIASLLSDEVQTYLSKKGYGTPLLNNEVQKVVGQSIAGLEGKNVYNSLYYNNYADAPKPRAPGVVVITGDSGSTFFENMLKNGEDINTALRKWGEDIDKKVTAAKEAKGK</sequence>
<dbReference type="EMBL" id="RBAH01000051">
    <property type="protein sequence ID" value="RKN61938.1"/>
    <property type="molecule type" value="Genomic_DNA"/>
</dbReference>
<name>A0A3B0AMT0_9BACL</name>
<dbReference type="PANTHER" id="PTHR43649">
    <property type="entry name" value="ARABINOSE-BINDING PROTEIN-RELATED"/>
    <property type="match status" value="1"/>
</dbReference>
<proteinExistence type="predicted"/>
<evidence type="ECO:0000313" key="3">
    <source>
        <dbReference type="Proteomes" id="UP000282311"/>
    </source>
</evidence>
<keyword evidence="1" id="KW-0732">Signal</keyword>
<dbReference type="OrthoDB" id="3928382at2"/>
<organism evidence="2 3">
    <name type="scientific">Paenibacillus ginsengarvi</name>
    <dbReference type="NCBI Taxonomy" id="400777"/>
    <lineage>
        <taxon>Bacteria</taxon>
        <taxon>Bacillati</taxon>
        <taxon>Bacillota</taxon>
        <taxon>Bacilli</taxon>
        <taxon>Bacillales</taxon>
        <taxon>Paenibacillaceae</taxon>
        <taxon>Paenibacillus</taxon>
    </lineage>
</organism>
<reference evidence="2 3" key="1">
    <citation type="journal article" date="2007" name="Int. J. Syst. Evol. Microbiol.">
        <title>Paenibacillus ginsengarvi sp. nov., isolated from soil from ginseng cultivation.</title>
        <authorList>
            <person name="Yoon M.H."/>
            <person name="Ten L.N."/>
            <person name="Im W.T."/>
        </authorList>
    </citation>
    <scope>NUCLEOTIDE SEQUENCE [LARGE SCALE GENOMIC DNA]</scope>
    <source>
        <strain evidence="2 3">KCTC 13059</strain>
    </source>
</reference>
<dbReference type="RefSeq" id="WP_120751959.1">
    <property type="nucleotide sequence ID" value="NZ_RBAH01000051.1"/>
</dbReference>
<gene>
    <name evidence="2" type="ORF">D7M11_35275</name>
</gene>
<dbReference type="PANTHER" id="PTHR43649:SF12">
    <property type="entry name" value="DIACETYLCHITOBIOSE BINDING PROTEIN DASA"/>
    <property type="match status" value="1"/>
</dbReference>
<feature type="signal peptide" evidence="1">
    <location>
        <begin position="1"/>
        <end position="19"/>
    </location>
</feature>
<evidence type="ECO:0000313" key="2">
    <source>
        <dbReference type="EMBL" id="RKN61938.1"/>
    </source>
</evidence>
<comment type="caution">
    <text evidence="2">The sequence shown here is derived from an EMBL/GenBank/DDBJ whole genome shotgun (WGS) entry which is preliminary data.</text>
</comment>
<feature type="chain" id="PRO_5039721278" evidence="1">
    <location>
        <begin position="20"/>
        <end position="436"/>
    </location>
</feature>
<keyword evidence="3" id="KW-1185">Reference proteome</keyword>
<dbReference type="InterPro" id="IPR050490">
    <property type="entry name" value="Bact_solute-bd_prot1"/>
</dbReference>
<dbReference type="Proteomes" id="UP000282311">
    <property type="component" value="Unassembled WGS sequence"/>
</dbReference>
<dbReference type="SUPFAM" id="SSF53850">
    <property type="entry name" value="Periplasmic binding protein-like II"/>
    <property type="match status" value="1"/>
</dbReference>
<protein>
    <submittedName>
        <fullName evidence="2">Extracellular solute-binding protein</fullName>
    </submittedName>
</protein>